<comment type="caution">
    <text evidence="2">The sequence shown here is derived from an EMBL/GenBank/DDBJ whole genome shotgun (WGS) entry which is preliminary data.</text>
</comment>
<protein>
    <submittedName>
        <fullName evidence="2">Uncharacterized protein</fullName>
    </submittedName>
</protein>
<dbReference type="AlphaFoldDB" id="A0AAN8R7A7"/>
<accession>A0AAN8R7A7</accession>
<reference evidence="2 3" key="1">
    <citation type="submission" date="2021-04" db="EMBL/GenBank/DDBJ databases">
        <authorList>
            <person name="De Guttry C."/>
            <person name="Zahm M."/>
            <person name="Klopp C."/>
            <person name="Cabau C."/>
            <person name="Louis A."/>
            <person name="Berthelot C."/>
            <person name="Parey E."/>
            <person name="Roest Crollius H."/>
            <person name="Montfort J."/>
            <person name="Robinson-Rechavi M."/>
            <person name="Bucao C."/>
            <person name="Bouchez O."/>
            <person name="Gislard M."/>
            <person name="Lluch J."/>
            <person name="Milhes M."/>
            <person name="Lampietro C."/>
            <person name="Lopez Roques C."/>
            <person name="Donnadieu C."/>
            <person name="Braasch I."/>
            <person name="Desvignes T."/>
            <person name="Postlethwait J."/>
            <person name="Bobe J."/>
            <person name="Wedekind C."/>
            <person name="Guiguen Y."/>
        </authorList>
    </citation>
    <scope>NUCLEOTIDE SEQUENCE [LARGE SCALE GENOMIC DNA]</scope>
    <source>
        <strain evidence="2">Cs_M1</strain>
        <tissue evidence="2">Blood</tissue>
    </source>
</reference>
<organism evidence="2 3">
    <name type="scientific">Coregonus suidteri</name>
    <dbReference type="NCBI Taxonomy" id="861788"/>
    <lineage>
        <taxon>Eukaryota</taxon>
        <taxon>Metazoa</taxon>
        <taxon>Chordata</taxon>
        <taxon>Craniata</taxon>
        <taxon>Vertebrata</taxon>
        <taxon>Euteleostomi</taxon>
        <taxon>Actinopterygii</taxon>
        <taxon>Neopterygii</taxon>
        <taxon>Teleostei</taxon>
        <taxon>Protacanthopterygii</taxon>
        <taxon>Salmoniformes</taxon>
        <taxon>Salmonidae</taxon>
        <taxon>Coregoninae</taxon>
        <taxon>Coregonus</taxon>
    </lineage>
</organism>
<dbReference type="Proteomes" id="UP001356427">
    <property type="component" value="Unassembled WGS sequence"/>
</dbReference>
<feature type="compositionally biased region" description="Polar residues" evidence="1">
    <location>
        <begin position="1"/>
        <end position="21"/>
    </location>
</feature>
<evidence type="ECO:0000313" key="3">
    <source>
        <dbReference type="Proteomes" id="UP001356427"/>
    </source>
</evidence>
<evidence type="ECO:0000313" key="2">
    <source>
        <dbReference type="EMBL" id="KAK6326703.1"/>
    </source>
</evidence>
<feature type="compositionally biased region" description="Basic and acidic residues" evidence="1">
    <location>
        <begin position="36"/>
        <end position="45"/>
    </location>
</feature>
<sequence length="68" mass="7555">MKSEDQSGQTKHNVQNKTKSSSLREEDAAPVPVSDSTREPPETRMSKKKKKTILRPPVGESAFSQPCE</sequence>
<dbReference type="EMBL" id="JAGTTL010000002">
    <property type="protein sequence ID" value="KAK6326703.1"/>
    <property type="molecule type" value="Genomic_DNA"/>
</dbReference>
<proteinExistence type="predicted"/>
<feature type="region of interest" description="Disordered" evidence="1">
    <location>
        <begin position="1"/>
        <end position="68"/>
    </location>
</feature>
<gene>
    <name evidence="2" type="ORF">J4Q44_G00023480</name>
</gene>
<name>A0AAN8R7A7_9TELE</name>
<evidence type="ECO:0000256" key="1">
    <source>
        <dbReference type="SAM" id="MobiDB-lite"/>
    </source>
</evidence>
<keyword evidence="3" id="KW-1185">Reference proteome</keyword>